<gene>
    <name evidence="1" type="ORF">MAG551_02686</name>
</gene>
<dbReference type="AlphaFoldDB" id="A0A941W5A5"/>
<organism evidence="1 2">
    <name type="scientific">Candidatus Scalindua arabica</name>
    <dbReference type="NCBI Taxonomy" id="1127984"/>
    <lineage>
        <taxon>Bacteria</taxon>
        <taxon>Pseudomonadati</taxon>
        <taxon>Planctomycetota</taxon>
        <taxon>Candidatus Brocadiia</taxon>
        <taxon>Candidatus Brocadiales</taxon>
        <taxon>Candidatus Scalinduaceae</taxon>
        <taxon>Candidatus Scalindua</taxon>
    </lineage>
</organism>
<evidence type="ECO:0000313" key="2">
    <source>
        <dbReference type="Proteomes" id="UP000722750"/>
    </source>
</evidence>
<comment type="caution">
    <text evidence="1">The sequence shown here is derived from an EMBL/GenBank/DDBJ whole genome shotgun (WGS) entry which is preliminary data.</text>
</comment>
<protein>
    <submittedName>
        <fullName evidence="1">Uncharacterized protein</fullName>
    </submittedName>
</protein>
<sequence length="117" mass="12993">MLKKYGLNTILLGVVIVLLLLVLFKTSPNYVVAQGDGGAGTRHVFAVVGNKNSGDTRESFYLVDTRQEVIMVYEYGLEGDGLGLVSTRSYKYDKLLQQYGRSNFGPKVEKIKKAIEK</sequence>
<accession>A0A941W5A5</accession>
<name>A0A941W5A5_9BACT</name>
<reference evidence="1" key="1">
    <citation type="journal article" date="2021" name="ISME J.">
        <title>Fine-scale metabolic discontinuity in a stratified prokaryote microbiome of a Red Sea deep halocline.</title>
        <authorList>
            <person name="Michoud G."/>
            <person name="Ngugi D.K."/>
            <person name="Barozzi A."/>
            <person name="Merlino G."/>
            <person name="Calleja M.L."/>
            <person name="Delgado-Huertas A."/>
            <person name="Moran X.A.G."/>
            <person name="Daffonchio D."/>
        </authorList>
    </citation>
    <scope>NUCLEOTIDE SEQUENCE</scope>
    <source>
        <strain evidence="1">SuakinDeep_MAG55_1</strain>
    </source>
</reference>
<dbReference type="Proteomes" id="UP000722750">
    <property type="component" value="Unassembled WGS sequence"/>
</dbReference>
<evidence type="ECO:0000313" key="1">
    <source>
        <dbReference type="EMBL" id="MBS1259613.1"/>
    </source>
</evidence>
<dbReference type="EMBL" id="JAANXD010000100">
    <property type="protein sequence ID" value="MBS1259613.1"/>
    <property type="molecule type" value="Genomic_DNA"/>
</dbReference>
<proteinExistence type="predicted"/>